<dbReference type="Proteomes" id="UP000076079">
    <property type="component" value="Chromosome"/>
</dbReference>
<reference evidence="1 2" key="1">
    <citation type="journal article" date="2016" name="Genome Announc.">
        <title>First Complete Genome Sequence of a Subdivision 6 Acidobacterium Strain.</title>
        <authorList>
            <person name="Huang S."/>
            <person name="Vieira S."/>
            <person name="Bunk B."/>
            <person name="Riedel T."/>
            <person name="Sproer C."/>
            <person name="Overmann J."/>
        </authorList>
    </citation>
    <scope>NUCLEOTIDE SEQUENCE [LARGE SCALE GENOMIC DNA]</scope>
    <source>
        <strain evidence="2">DSM 100886 HEG_-6_39</strain>
    </source>
</reference>
<sequence>MMLTIAVLVAAGALMLHKARVAGRVNTADPGWMSAQWLAEHRASHLS</sequence>
<dbReference type="KEGG" id="abac:LuPra_05157"/>
<keyword evidence="2" id="KW-1185">Reference proteome</keyword>
<gene>
    <name evidence="1" type="ORF">LuPra_05157</name>
</gene>
<dbReference type="AlphaFoldDB" id="A0A143PVS3"/>
<proteinExistence type="predicted"/>
<reference evidence="2" key="2">
    <citation type="submission" date="2016-04" db="EMBL/GenBank/DDBJ databases">
        <title>First Complete Genome Sequence of a Subdivision 6 Acidobacterium.</title>
        <authorList>
            <person name="Huang S."/>
            <person name="Vieira S."/>
            <person name="Bunk B."/>
            <person name="Riedel T."/>
            <person name="Sproeer C."/>
            <person name="Overmann J."/>
        </authorList>
    </citation>
    <scope>NUCLEOTIDE SEQUENCE [LARGE SCALE GENOMIC DNA]</scope>
    <source>
        <strain evidence="2">DSM 100886 HEG_-6_39</strain>
    </source>
</reference>
<evidence type="ECO:0000313" key="2">
    <source>
        <dbReference type="Proteomes" id="UP000076079"/>
    </source>
</evidence>
<name>A0A143PVS3_LUTPR</name>
<dbReference type="RefSeq" id="WP_157899678.1">
    <property type="nucleotide sequence ID" value="NZ_CP015136.1"/>
</dbReference>
<organism evidence="1 2">
    <name type="scientific">Luteitalea pratensis</name>
    <dbReference type="NCBI Taxonomy" id="1855912"/>
    <lineage>
        <taxon>Bacteria</taxon>
        <taxon>Pseudomonadati</taxon>
        <taxon>Acidobacteriota</taxon>
        <taxon>Vicinamibacteria</taxon>
        <taxon>Vicinamibacterales</taxon>
        <taxon>Vicinamibacteraceae</taxon>
        <taxon>Luteitalea</taxon>
    </lineage>
</organism>
<evidence type="ECO:0000313" key="1">
    <source>
        <dbReference type="EMBL" id="AMY11889.1"/>
    </source>
</evidence>
<protein>
    <submittedName>
        <fullName evidence="1">Uncharacterized protein</fullName>
    </submittedName>
</protein>
<dbReference type="EMBL" id="CP015136">
    <property type="protein sequence ID" value="AMY11889.1"/>
    <property type="molecule type" value="Genomic_DNA"/>
</dbReference>
<accession>A0A143PVS3</accession>